<feature type="region of interest" description="Disordered" evidence="1">
    <location>
        <begin position="406"/>
        <end position="427"/>
    </location>
</feature>
<gene>
    <name evidence="2" type="ORF">EMWEY_00043060</name>
</gene>
<dbReference type="RefSeq" id="XP_013338261.1">
    <property type="nucleotide sequence ID" value="XM_013482807.1"/>
</dbReference>
<keyword evidence="3" id="KW-1185">Reference proteome</keyword>
<reference evidence="2" key="1">
    <citation type="submission" date="2013-10" db="EMBL/GenBank/DDBJ databases">
        <title>Genomic analysis of the causative agents of coccidiosis in chickens.</title>
        <authorList>
            <person name="Reid A.J."/>
            <person name="Blake D."/>
            <person name="Billington K."/>
            <person name="Browne H."/>
            <person name="Dunn M."/>
            <person name="Hung S."/>
            <person name="Kawahara F."/>
            <person name="Miranda-Saavedra D."/>
            <person name="Mourier T."/>
            <person name="Nagra H."/>
            <person name="Otto T.D."/>
            <person name="Rawlings N."/>
            <person name="Sanchez A."/>
            <person name="Sanders M."/>
            <person name="Subramaniam C."/>
            <person name="Tay Y."/>
            <person name="Dear P."/>
            <person name="Doerig C."/>
            <person name="Gruber A."/>
            <person name="Parkinson J."/>
            <person name="Shirley M."/>
            <person name="Wan K.L."/>
            <person name="Berriman M."/>
            <person name="Tomley F."/>
            <person name="Pain A."/>
        </authorList>
    </citation>
    <scope>NUCLEOTIDE SEQUENCE [LARGE SCALE GENOMIC DNA]</scope>
    <source>
        <strain evidence="2">Weybridge</strain>
    </source>
</reference>
<evidence type="ECO:0000313" key="2">
    <source>
        <dbReference type="EMBL" id="CDJ61611.1"/>
    </source>
</evidence>
<reference evidence="2" key="2">
    <citation type="submission" date="2013-10" db="EMBL/GenBank/DDBJ databases">
        <authorList>
            <person name="Aslett M."/>
        </authorList>
    </citation>
    <scope>NUCLEOTIDE SEQUENCE [LARGE SCALE GENOMIC DNA]</scope>
    <source>
        <strain evidence="2">Weybridge</strain>
    </source>
</reference>
<dbReference type="OMA" id="FAIKFAY"/>
<dbReference type="VEuPathDB" id="ToxoDB:EMWEY_00043060"/>
<dbReference type="Proteomes" id="UP000030763">
    <property type="component" value="Unassembled WGS sequence"/>
</dbReference>
<dbReference type="EMBL" id="HG722153">
    <property type="protein sequence ID" value="CDJ61611.1"/>
    <property type="molecule type" value="Genomic_DNA"/>
</dbReference>
<organism evidence="2 3">
    <name type="scientific">Eimeria maxima</name>
    <name type="common">Coccidian parasite</name>
    <dbReference type="NCBI Taxonomy" id="5804"/>
    <lineage>
        <taxon>Eukaryota</taxon>
        <taxon>Sar</taxon>
        <taxon>Alveolata</taxon>
        <taxon>Apicomplexa</taxon>
        <taxon>Conoidasida</taxon>
        <taxon>Coccidia</taxon>
        <taxon>Eucoccidiorida</taxon>
        <taxon>Eimeriorina</taxon>
        <taxon>Eimeriidae</taxon>
        <taxon>Eimeria</taxon>
    </lineage>
</organism>
<accession>U6MC65</accession>
<proteinExistence type="predicted"/>
<dbReference type="AlphaFoldDB" id="U6MC65"/>
<evidence type="ECO:0000256" key="1">
    <source>
        <dbReference type="SAM" id="MobiDB-lite"/>
    </source>
</evidence>
<dbReference type="OrthoDB" id="20844at2759"/>
<protein>
    <submittedName>
        <fullName evidence="2">Uncharacterized protein</fullName>
    </submittedName>
</protein>
<name>U6MC65_EIMMA</name>
<sequence>MKPLDAEVDRYSTAVAGAGASALGDAAAADQVPATRGAAMAATRASAIETETTSVAAAAALADVLGDLPSAKQFSEATGRPAEPGDTSTAAAAAAAPEEGATVGVKASVPGGPDLFGSGDDASADASLASDEDLFGDDLSPVASAAEIAAAEATGTSATAAAGATAAAAAGDSEMGLADDAVADGGEQMGKFVLEDRAKKATEDLPLQHLELESTKAPKFANGSSILTWRVPPVLSLITAADQKLQQQGFAIKFAYDKDAAAAGKPAYGSNCQLVQFSDDSYCLFVDDKGFECNVRIKNDVSYIFESKGVCDSVFHWMRGAMCSVLTSYKRLQVAMPAGLGSGTLFSKGRQTNREPIKSKTTITATELLQLAETAEQQSYLSRQETARSRRVVVDSQKGLTRCFLEADDSQQEDNQATRTAGATAASELYGLPDAGASLEKIKERFKRRRFLGTPKA</sequence>
<feature type="region of interest" description="Disordered" evidence="1">
    <location>
        <begin position="74"/>
        <end position="123"/>
    </location>
</feature>
<evidence type="ECO:0000313" key="3">
    <source>
        <dbReference type="Proteomes" id="UP000030763"/>
    </source>
</evidence>
<dbReference type="GeneID" id="25338292"/>